<dbReference type="Proteomes" id="UP000824140">
    <property type="component" value="Unassembled WGS sequence"/>
</dbReference>
<reference evidence="1" key="2">
    <citation type="journal article" date="2021" name="PeerJ">
        <title>Extensive microbial diversity within the chicken gut microbiome revealed by metagenomics and culture.</title>
        <authorList>
            <person name="Gilroy R."/>
            <person name="Ravi A."/>
            <person name="Getino M."/>
            <person name="Pursley I."/>
            <person name="Horton D.L."/>
            <person name="Alikhan N.F."/>
            <person name="Baker D."/>
            <person name="Gharbi K."/>
            <person name="Hall N."/>
            <person name="Watson M."/>
            <person name="Adriaenssens E.M."/>
            <person name="Foster-Nyarko E."/>
            <person name="Jarju S."/>
            <person name="Secka A."/>
            <person name="Antonio M."/>
            <person name="Oren A."/>
            <person name="Chaudhuri R.R."/>
            <person name="La Ragione R."/>
            <person name="Hildebrand F."/>
            <person name="Pallen M.J."/>
        </authorList>
    </citation>
    <scope>NUCLEOTIDE SEQUENCE</scope>
    <source>
        <strain evidence="1">13766</strain>
    </source>
</reference>
<dbReference type="AlphaFoldDB" id="A0A9D1G0C0"/>
<dbReference type="PANTHER" id="PTHR41244">
    <property type="entry name" value="RHAMNAN SYNTHESIS F"/>
    <property type="match status" value="1"/>
</dbReference>
<proteinExistence type="predicted"/>
<dbReference type="Pfam" id="PF14307">
    <property type="entry name" value="Glyco_tran_WbsX"/>
    <property type="match status" value="1"/>
</dbReference>
<protein>
    <submittedName>
        <fullName evidence="1">Glycoside hydrolase family 99-like domain-containing protein</fullName>
    </submittedName>
</protein>
<evidence type="ECO:0000313" key="1">
    <source>
        <dbReference type="EMBL" id="HIS92734.1"/>
    </source>
</evidence>
<dbReference type="EMBL" id="DVJN01000137">
    <property type="protein sequence ID" value="HIS92734.1"/>
    <property type="molecule type" value="Genomic_DNA"/>
</dbReference>
<gene>
    <name evidence="1" type="ORF">IAA84_06910</name>
</gene>
<name>A0A9D1G0C0_9FIRM</name>
<accession>A0A9D1G0C0</accession>
<dbReference type="GO" id="GO:0016787">
    <property type="term" value="F:hydrolase activity"/>
    <property type="evidence" value="ECO:0007669"/>
    <property type="project" value="UniProtKB-KW"/>
</dbReference>
<dbReference type="Gene3D" id="3.20.20.80">
    <property type="entry name" value="Glycosidases"/>
    <property type="match status" value="1"/>
</dbReference>
<keyword evidence="1" id="KW-0378">Hydrolase</keyword>
<sequence length="383" mass="44106">MKGKIPVLAWYFPNWHPDPRNDELHGKGWTEWEVVKCARARFEGHEQPNVPLWGYEDESDPAVMEKKIDAALAHGIDGFLWDIYWFEDGPYRFGALDRGFFGAKNNAKCKIALMWCNHDHGYSHPASRLSAKDALRAENPTLRTMVGNLSPQAIYNGTEYYIQQYFWRENYLRIDGKIYFVFWDLNMLLTSLGGVQGVRLVMDDFRRRVREAGLGELYLATEHTHIKGYGEGDRAKFNDTLRACGFDGCVRYGWPLRGDMFPAEPYELFVEEGLKTFQRDTSLCDLPMNITVSSGWDSSPRTVQSEVYEPVGYPWSTVVTGSTPEKYEKALRAAKEFAQSDAFTGHFVTLTTWNEWTEGNYLEPSERYGYGYLEAVKRVFGQE</sequence>
<comment type="caution">
    <text evidence="1">The sequence shown here is derived from an EMBL/GenBank/DDBJ whole genome shotgun (WGS) entry which is preliminary data.</text>
</comment>
<evidence type="ECO:0000313" key="2">
    <source>
        <dbReference type="Proteomes" id="UP000824140"/>
    </source>
</evidence>
<reference evidence="1" key="1">
    <citation type="submission" date="2020-10" db="EMBL/GenBank/DDBJ databases">
        <authorList>
            <person name="Gilroy R."/>
        </authorList>
    </citation>
    <scope>NUCLEOTIDE SEQUENCE</scope>
    <source>
        <strain evidence="1">13766</strain>
    </source>
</reference>
<organism evidence="1 2">
    <name type="scientific">Candidatus Alectryocaccomicrobium excrementavium</name>
    <dbReference type="NCBI Taxonomy" id="2840668"/>
    <lineage>
        <taxon>Bacteria</taxon>
        <taxon>Bacillati</taxon>
        <taxon>Bacillota</taxon>
        <taxon>Clostridia</taxon>
        <taxon>Candidatus Alectryocaccomicrobium</taxon>
    </lineage>
</organism>
<dbReference type="PANTHER" id="PTHR41244:SF1">
    <property type="entry name" value="GLYCOSYLTRANSFERASE"/>
    <property type="match status" value="1"/>
</dbReference>
<dbReference type="InterPro" id="IPR032719">
    <property type="entry name" value="WbsX"/>
</dbReference>